<reference evidence="1" key="1">
    <citation type="journal article" date="2018" name="DNA Res.">
        <title>Multiple hybrid de novo genome assembly of finger millet, an orphan allotetraploid crop.</title>
        <authorList>
            <person name="Hatakeyama M."/>
            <person name="Aluri S."/>
            <person name="Balachadran M.T."/>
            <person name="Sivarajan S.R."/>
            <person name="Patrignani A."/>
            <person name="Gruter S."/>
            <person name="Poveda L."/>
            <person name="Shimizu-Inatsugi R."/>
            <person name="Baeten J."/>
            <person name="Francoijs K.J."/>
            <person name="Nataraja K.N."/>
            <person name="Reddy Y.A.N."/>
            <person name="Phadnis S."/>
            <person name="Ravikumar R.L."/>
            <person name="Schlapbach R."/>
            <person name="Sreeman S.M."/>
            <person name="Shimizu K.K."/>
        </authorList>
    </citation>
    <scope>NUCLEOTIDE SEQUENCE</scope>
</reference>
<evidence type="ECO:0000313" key="2">
    <source>
        <dbReference type="Proteomes" id="UP001054889"/>
    </source>
</evidence>
<reference evidence="1" key="2">
    <citation type="submission" date="2021-12" db="EMBL/GenBank/DDBJ databases">
        <title>Resequencing data analysis of finger millet.</title>
        <authorList>
            <person name="Hatakeyama M."/>
            <person name="Aluri S."/>
            <person name="Balachadran M.T."/>
            <person name="Sivarajan S.R."/>
            <person name="Poveda L."/>
            <person name="Shimizu-Inatsugi R."/>
            <person name="Schlapbach R."/>
            <person name="Sreeman S.M."/>
            <person name="Shimizu K.K."/>
        </authorList>
    </citation>
    <scope>NUCLEOTIDE SEQUENCE</scope>
</reference>
<dbReference type="Proteomes" id="UP001054889">
    <property type="component" value="Unassembled WGS sequence"/>
</dbReference>
<organism evidence="1 2">
    <name type="scientific">Eleusine coracana subsp. coracana</name>
    <dbReference type="NCBI Taxonomy" id="191504"/>
    <lineage>
        <taxon>Eukaryota</taxon>
        <taxon>Viridiplantae</taxon>
        <taxon>Streptophyta</taxon>
        <taxon>Embryophyta</taxon>
        <taxon>Tracheophyta</taxon>
        <taxon>Spermatophyta</taxon>
        <taxon>Magnoliopsida</taxon>
        <taxon>Liliopsida</taxon>
        <taxon>Poales</taxon>
        <taxon>Poaceae</taxon>
        <taxon>PACMAD clade</taxon>
        <taxon>Chloridoideae</taxon>
        <taxon>Cynodonteae</taxon>
        <taxon>Eleusininae</taxon>
        <taxon>Eleusine</taxon>
    </lineage>
</organism>
<accession>A0AAV5DGC4</accession>
<dbReference type="EMBL" id="BQKI01000015">
    <property type="protein sequence ID" value="GJN08980.1"/>
    <property type="molecule type" value="Genomic_DNA"/>
</dbReference>
<gene>
    <name evidence="1" type="primary">ga26942</name>
    <name evidence="1" type="ORF">PR202_ga26942</name>
</gene>
<evidence type="ECO:0000313" key="1">
    <source>
        <dbReference type="EMBL" id="GJN08980.1"/>
    </source>
</evidence>
<proteinExistence type="predicted"/>
<keyword evidence="2" id="KW-1185">Reference proteome</keyword>
<name>A0AAV5DGC4_ELECO</name>
<sequence>MSALPLPPGVQDQLDSRRRGFHWTGTGKASGAQCLVAWERACQPKEAGGLGLKQLGTQNQCLLLKLPHRLHHPEGSSWASWARQNVCLATLGGDVQGTHWAASTTNDVLSDHYGVRR</sequence>
<protein>
    <submittedName>
        <fullName evidence="1">Uncharacterized protein</fullName>
    </submittedName>
</protein>
<comment type="caution">
    <text evidence="1">The sequence shown here is derived from an EMBL/GenBank/DDBJ whole genome shotgun (WGS) entry which is preliminary data.</text>
</comment>
<dbReference type="AlphaFoldDB" id="A0AAV5DGC4"/>